<evidence type="ECO:0000313" key="16">
    <source>
        <dbReference type="Proteomes" id="UP000287872"/>
    </source>
</evidence>
<comment type="catalytic activity">
    <reaction evidence="1 12 14">
        <text>1-(5-phospho-beta-D-ribosyl)-5-[(5-phospho-beta-D-ribosylamino)methylideneamino]imidazole-4-carboxamide = 5-[(5-phospho-1-deoxy-D-ribulos-1-ylimino)methylamino]-1-(5-phospho-beta-D-ribosyl)imidazole-4-carboxamide</text>
        <dbReference type="Rhea" id="RHEA:15469"/>
        <dbReference type="ChEBI" id="CHEBI:58435"/>
        <dbReference type="ChEBI" id="CHEBI:58525"/>
        <dbReference type="EC" id="5.3.1.16"/>
    </reaction>
</comment>
<dbReference type="OrthoDB" id="9807749at2"/>
<dbReference type="Gene3D" id="3.20.20.70">
    <property type="entry name" value="Aldolase class I"/>
    <property type="match status" value="1"/>
</dbReference>
<gene>
    <name evidence="12 15" type="primary">hisA</name>
    <name evidence="15" type="ORF">Ctaglu_35780</name>
</gene>
<dbReference type="EC" id="5.3.1.16" evidence="5 12"/>
<dbReference type="GO" id="GO:0005737">
    <property type="term" value="C:cytoplasm"/>
    <property type="evidence" value="ECO:0007669"/>
    <property type="project" value="UniProtKB-SubCell"/>
</dbReference>
<comment type="caution">
    <text evidence="15">The sequence shown here is derived from an EMBL/GenBank/DDBJ whole genome shotgun (WGS) entry which is preliminary data.</text>
</comment>
<keyword evidence="10 12" id="KW-0413">Isomerase</keyword>
<evidence type="ECO:0000256" key="12">
    <source>
        <dbReference type="HAMAP-Rule" id="MF_01014"/>
    </source>
</evidence>
<dbReference type="HAMAP" id="MF_01014">
    <property type="entry name" value="HisA"/>
    <property type="match status" value="1"/>
</dbReference>
<dbReference type="GO" id="GO:0003949">
    <property type="term" value="F:1-(5-phosphoribosyl)-5-[(5-phosphoribosylamino)methylideneamino]imidazole-4-carboxamide isomerase activity"/>
    <property type="evidence" value="ECO:0007669"/>
    <property type="project" value="UniProtKB-UniRule"/>
</dbReference>
<comment type="subcellular location">
    <subcellularLocation>
        <location evidence="2 12 14">Cytoplasm</location>
    </subcellularLocation>
</comment>
<evidence type="ECO:0000256" key="6">
    <source>
        <dbReference type="ARBA" id="ARBA00018464"/>
    </source>
</evidence>
<organism evidence="15 16">
    <name type="scientific">Clostridium tagluense</name>
    <dbReference type="NCBI Taxonomy" id="360422"/>
    <lineage>
        <taxon>Bacteria</taxon>
        <taxon>Bacillati</taxon>
        <taxon>Bacillota</taxon>
        <taxon>Clostridia</taxon>
        <taxon>Eubacteriales</taxon>
        <taxon>Clostridiaceae</taxon>
        <taxon>Clostridium</taxon>
    </lineage>
</organism>
<dbReference type="InterPro" id="IPR044524">
    <property type="entry name" value="Isoase_HisA-like"/>
</dbReference>
<evidence type="ECO:0000256" key="5">
    <source>
        <dbReference type="ARBA" id="ARBA00012550"/>
    </source>
</evidence>
<evidence type="ECO:0000256" key="11">
    <source>
        <dbReference type="ARBA" id="ARBA00030547"/>
    </source>
</evidence>
<name>A0A401UQZ3_9CLOT</name>
<dbReference type="UniPathway" id="UPA00031">
    <property type="reaction ID" value="UER00009"/>
</dbReference>
<evidence type="ECO:0000256" key="13">
    <source>
        <dbReference type="RuleBase" id="RU003657"/>
    </source>
</evidence>
<feature type="active site" description="Proton donor" evidence="12">
    <location>
        <position position="129"/>
    </location>
</feature>
<dbReference type="SUPFAM" id="SSF51366">
    <property type="entry name" value="Ribulose-phoshate binding barrel"/>
    <property type="match status" value="1"/>
</dbReference>
<dbReference type="EMBL" id="BHYK01000024">
    <property type="protein sequence ID" value="GCD11955.1"/>
    <property type="molecule type" value="Genomic_DNA"/>
</dbReference>
<keyword evidence="7 12" id="KW-0963">Cytoplasm</keyword>
<feature type="active site" description="Proton acceptor" evidence="12">
    <location>
        <position position="8"/>
    </location>
</feature>
<evidence type="ECO:0000256" key="3">
    <source>
        <dbReference type="ARBA" id="ARBA00005133"/>
    </source>
</evidence>
<evidence type="ECO:0000256" key="7">
    <source>
        <dbReference type="ARBA" id="ARBA00022490"/>
    </source>
</evidence>
<dbReference type="NCBIfam" id="TIGR00007">
    <property type="entry name" value="1-(5-phosphoribosyl)-5-[(5-phosphoribosylamino)methylideneamino]imidazole-4-carboxamide isomerase"/>
    <property type="match status" value="1"/>
</dbReference>
<evidence type="ECO:0000256" key="1">
    <source>
        <dbReference type="ARBA" id="ARBA00000901"/>
    </source>
</evidence>
<comment type="similarity">
    <text evidence="4 12 13">Belongs to the HisA/HisF family.</text>
</comment>
<evidence type="ECO:0000256" key="8">
    <source>
        <dbReference type="ARBA" id="ARBA00022605"/>
    </source>
</evidence>
<dbReference type="InterPro" id="IPR006062">
    <property type="entry name" value="His_biosynth"/>
</dbReference>
<comment type="pathway">
    <text evidence="3 12 14">Amino-acid biosynthesis; L-histidine biosynthesis; L-histidine from 5-phospho-alpha-D-ribose 1-diphosphate: step 4/9.</text>
</comment>
<keyword evidence="9 12" id="KW-0368">Histidine biosynthesis</keyword>
<protein>
    <recommendedName>
        <fullName evidence="6 12">1-(5-phosphoribosyl)-5-[(5-phosphoribosylamino)methylideneamino] imidazole-4-carboxamide isomerase</fullName>
        <ecNumber evidence="5 12">5.3.1.16</ecNumber>
    </recommendedName>
    <alternativeName>
        <fullName evidence="11 12">Phosphoribosylformimino-5-aminoimidazole carboxamide ribotide isomerase</fullName>
    </alternativeName>
</protein>
<sequence length="243" mass="25885">MKIFPAIDVKNGKCVRLYQGEFSSSEVVGENPLQTALSFVEQGAEYIHMVDLDGALSGTIGNANSINRVIKNINIPIQLGGGIRSLGAIEILLEKGLNKVILGTAALNNPSLVKEAVKKFGAKIAIGIDARDGYVAVEGWKTSSKIEYIDFAKQMENIGVKTIIFTDISRDGTLTGPNLEATGKINEEVSCNIIASGGMKGIEDIKKLAKMNMYGAIIGKALYSGNISLAEAITEGRGIPYAY</sequence>
<dbReference type="AlphaFoldDB" id="A0A401UQZ3"/>
<dbReference type="GO" id="GO:0000162">
    <property type="term" value="P:L-tryptophan biosynthetic process"/>
    <property type="evidence" value="ECO:0007669"/>
    <property type="project" value="TreeGrafter"/>
</dbReference>
<evidence type="ECO:0000256" key="14">
    <source>
        <dbReference type="RuleBase" id="RU003658"/>
    </source>
</evidence>
<dbReference type="PANTHER" id="PTHR43090:SF2">
    <property type="entry name" value="1-(5-PHOSPHORIBOSYL)-5-[(5-PHOSPHORIBOSYLAMINO)METHYLIDENEAMINO] IMIDAZOLE-4-CARBOXAMIDE ISOMERASE"/>
    <property type="match status" value="1"/>
</dbReference>
<dbReference type="PANTHER" id="PTHR43090">
    <property type="entry name" value="1-(5-PHOSPHORIBOSYL)-5-[(5-PHOSPHORIBOSYLAMINO)METHYLIDENEAMINO] IMIDAZOLE-4-CARBOXAMIDE ISOMERASE"/>
    <property type="match status" value="1"/>
</dbReference>
<dbReference type="RefSeq" id="WP_125004221.1">
    <property type="nucleotide sequence ID" value="NZ_BHYK01000024.1"/>
</dbReference>
<dbReference type="InterPro" id="IPR011060">
    <property type="entry name" value="RibuloseP-bd_barrel"/>
</dbReference>
<dbReference type="CDD" id="cd04732">
    <property type="entry name" value="HisA"/>
    <property type="match status" value="1"/>
</dbReference>
<keyword evidence="16" id="KW-1185">Reference proteome</keyword>
<dbReference type="InterPro" id="IPR013785">
    <property type="entry name" value="Aldolase_TIM"/>
</dbReference>
<dbReference type="GO" id="GO:0000105">
    <property type="term" value="P:L-histidine biosynthetic process"/>
    <property type="evidence" value="ECO:0007669"/>
    <property type="project" value="UniProtKB-UniRule"/>
</dbReference>
<evidence type="ECO:0000256" key="9">
    <source>
        <dbReference type="ARBA" id="ARBA00023102"/>
    </source>
</evidence>
<evidence type="ECO:0000256" key="4">
    <source>
        <dbReference type="ARBA" id="ARBA00009667"/>
    </source>
</evidence>
<dbReference type="InterPro" id="IPR023016">
    <property type="entry name" value="HisA/PriA"/>
</dbReference>
<dbReference type="Proteomes" id="UP000287872">
    <property type="component" value="Unassembled WGS sequence"/>
</dbReference>
<evidence type="ECO:0000313" key="15">
    <source>
        <dbReference type="EMBL" id="GCD11955.1"/>
    </source>
</evidence>
<keyword evidence="8 12" id="KW-0028">Amino-acid biosynthesis</keyword>
<proteinExistence type="inferred from homology"/>
<dbReference type="InterPro" id="IPR006063">
    <property type="entry name" value="HisA_bact_arch"/>
</dbReference>
<reference evidence="15 16" key="1">
    <citation type="submission" date="2018-11" db="EMBL/GenBank/DDBJ databases">
        <title>Genome sequencing and assembly of Clostridium tagluense strain A121.</title>
        <authorList>
            <person name="Murakami T."/>
            <person name="Segawa T."/>
            <person name="Shcherbakova V.A."/>
            <person name="Mori H."/>
            <person name="Yoshimura Y."/>
        </authorList>
    </citation>
    <scope>NUCLEOTIDE SEQUENCE [LARGE SCALE GENOMIC DNA]</scope>
    <source>
        <strain evidence="15 16">A121</strain>
    </source>
</reference>
<evidence type="ECO:0000256" key="10">
    <source>
        <dbReference type="ARBA" id="ARBA00023235"/>
    </source>
</evidence>
<dbReference type="FunFam" id="3.20.20.70:FF:000009">
    <property type="entry name" value="1-(5-phosphoribosyl)-5-[(5-phosphoribosylamino)methylideneamino] imidazole-4-carboxamide isomerase"/>
    <property type="match status" value="1"/>
</dbReference>
<dbReference type="Pfam" id="PF00977">
    <property type="entry name" value="His_biosynth"/>
    <property type="match status" value="1"/>
</dbReference>
<accession>A0A401UQZ3</accession>
<evidence type="ECO:0000256" key="2">
    <source>
        <dbReference type="ARBA" id="ARBA00004496"/>
    </source>
</evidence>